<feature type="compositionally biased region" description="Polar residues" evidence="6">
    <location>
        <begin position="28"/>
        <end position="45"/>
    </location>
</feature>
<sequence length="498" mass="56360">MAGFEERGQRSKAGPRVPSLTKRVPLASCSTKRPANENNAKVPVVQQTQQAKRRAALHNLTNQCRENQGMIELTTTKLRKAPISHVQDAGTKENRAPTSSVPKSFGVVATKDTHLSRKEEPKGPHLPRKEEPSFGFVEFLAPCNSNVSPNRSDGDSVSMDETMSTCDSLKSPEFEYVDNAEDSIVALERKTCQNLYISKQSNEGSGLVPMDEDKFSDIDADPTDPQLCTAYACDIYNYLRESETKKRPAVDFMEGIQKDITASMRAILIDWLVEVAEEYRLVPDTLYLAVNFIDRYLSDNVVHRQRLQLLGVACMLIAAKYEEICAPNVEEFCYITDNTYLRDEVLQMESAVLQHLHFELTTPTAKSFLRRFFKAAQVSNEVPWLQLEFLANYLAELSLLEYSSLCYFPSLIAASAIFLAKFMLYPSKRPWNATLRHYTLYRPSDLRNCVKALEVLHSNSQSSNTNLPAIREKYSQHKYKCVAKYPCPPAIPAEFFQD</sequence>
<dbReference type="SMART" id="SM00385">
    <property type="entry name" value="CYCLIN"/>
    <property type="match status" value="2"/>
</dbReference>
<dbReference type="Pfam" id="PF02984">
    <property type="entry name" value="Cyclin_C"/>
    <property type="match status" value="1"/>
</dbReference>
<feature type="domain" description="Cyclin-like" evidence="7">
    <location>
        <begin position="367"/>
        <end position="455"/>
    </location>
</feature>
<dbReference type="eggNOG" id="KOG0654">
    <property type="taxonomic scope" value="Eukaryota"/>
</dbReference>
<name>U5DDD7_AMBTC</name>
<dbReference type="SUPFAM" id="SSF47954">
    <property type="entry name" value="Cyclin-like"/>
    <property type="match status" value="2"/>
</dbReference>
<keyword evidence="10" id="KW-1185">Reference proteome</keyword>
<dbReference type="HOGENOM" id="CLU_020695_13_2_1"/>
<dbReference type="Proteomes" id="UP000017836">
    <property type="component" value="Unassembled WGS sequence"/>
</dbReference>
<dbReference type="PIRSF" id="PIRSF001771">
    <property type="entry name" value="Cyclin_A_B_D_E"/>
    <property type="match status" value="1"/>
</dbReference>
<organism evidence="9 10">
    <name type="scientific">Amborella trichopoda</name>
    <dbReference type="NCBI Taxonomy" id="13333"/>
    <lineage>
        <taxon>Eukaryota</taxon>
        <taxon>Viridiplantae</taxon>
        <taxon>Streptophyta</taxon>
        <taxon>Embryophyta</taxon>
        <taxon>Tracheophyta</taxon>
        <taxon>Spermatophyta</taxon>
        <taxon>Magnoliopsida</taxon>
        <taxon>Amborellales</taxon>
        <taxon>Amborellaceae</taxon>
        <taxon>Amborella</taxon>
    </lineage>
</organism>
<dbReference type="OrthoDB" id="5590282at2759"/>
<feature type="domain" description="Cyclin C-terminal" evidence="8">
    <location>
        <begin position="363"/>
        <end position="488"/>
    </location>
</feature>
<dbReference type="InterPro" id="IPR004367">
    <property type="entry name" value="Cyclin_C-dom"/>
</dbReference>
<accession>U5DDD7</accession>
<proteinExistence type="inferred from homology"/>
<dbReference type="Gene3D" id="1.10.472.10">
    <property type="entry name" value="Cyclin-like"/>
    <property type="match status" value="2"/>
</dbReference>
<evidence type="ECO:0000256" key="5">
    <source>
        <dbReference type="RuleBase" id="RU000383"/>
    </source>
</evidence>
<keyword evidence="4" id="KW-0131">Cell cycle</keyword>
<evidence type="ECO:0000256" key="1">
    <source>
        <dbReference type="ARBA" id="ARBA00006955"/>
    </source>
</evidence>
<protein>
    <submittedName>
        <fullName evidence="9">Uncharacterized protein</fullName>
    </submittedName>
</protein>
<dbReference type="FunFam" id="1.10.472.10:FF:000167">
    <property type="entry name" value="Mitotic cyclin 6"/>
    <property type="match status" value="1"/>
</dbReference>
<dbReference type="STRING" id="13333.U5DDD7"/>
<gene>
    <name evidence="9" type="ORF">AMTR_s00068p00198800</name>
</gene>
<dbReference type="InterPro" id="IPR048258">
    <property type="entry name" value="Cyclins_cyclin-box"/>
</dbReference>
<dbReference type="InterPro" id="IPR039361">
    <property type="entry name" value="Cyclin"/>
</dbReference>
<dbReference type="PANTHER" id="PTHR10177">
    <property type="entry name" value="CYCLINS"/>
    <property type="match status" value="1"/>
</dbReference>
<evidence type="ECO:0000256" key="3">
    <source>
        <dbReference type="ARBA" id="ARBA00023127"/>
    </source>
</evidence>
<dbReference type="FunFam" id="1.10.472.10:FF:000013">
    <property type="entry name" value="Cyclin A1"/>
    <property type="match status" value="1"/>
</dbReference>
<evidence type="ECO:0000259" key="8">
    <source>
        <dbReference type="SMART" id="SM01332"/>
    </source>
</evidence>
<dbReference type="Gramene" id="ERN20534">
    <property type="protein sequence ID" value="ERN20534"/>
    <property type="gene ID" value="AMTR_s00068p00198800"/>
</dbReference>
<dbReference type="CDD" id="cd20506">
    <property type="entry name" value="CYCLIN_AtCycA-like_rpt2"/>
    <property type="match status" value="1"/>
</dbReference>
<dbReference type="AlphaFoldDB" id="U5DDD7"/>
<dbReference type="EMBL" id="KI392059">
    <property type="protein sequence ID" value="ERN20534.1"/>
    <property type="molecule type" value="Genomic_DNA"/>
</dbReference>
<evidence type="ECO:0000259" key="7">
    <source>
        <dbReference type="SMART" id="SM00385"/>
    </source>
</evidence>
<feature type="region of interest" description="Disordered" evidence="6">
    <location>
        <begin position="1"/>
        <end position="45"/>
    </location>
</feature>
<evidence type="ECO:0000313" key="10">
    <source>
        <dbReference type="Proteomes" id="UP000017836"/>
    </source>
</evidence>
<dbReference type="InterPro" id="IPR006671">
    <property type="entry name" value="Cyclin_N"/>
</dbReference>
<dbReference type="InterPro" id="IPR013763">
    <property type="entry name" value="Cyclin-like_dom"/>
</dbReference>
<feature type="region of interest" description="Disordered" evidence="6">
    <location>
        <begin position="111"/>
        <end position="130"/>
    </location>
</feature>
<keyword evidence="3 5" id="KW-0195">Cyclin</keyword>
<dbReference type="CDD" id="cd20562">
    <property type="entry name" value="CYCLIN_AtCycA_like_rpt1"/>
    <property type="match status" value="1"/>
</dbReference>
<comment type="similarity">
    <text evidence="1">Belongs to the cyclin family. Cyclin AB subfamily.</text>
</comment>
<reference evidence="10" key="1">
    <citation type="journal article" date="2013" name="Science">
        <title>The Amborella genome and the evolution of flowering plants.</title>
        <authorList>
            <consortium name="Amborella Genome Project"/>
        </authorList>
    </citation>
    <scope>NUCLEOTIDE SEQUENCE [LARGE SCALE GENOMIC DNA]</scope>
</reference>
<dbReference type="KEGG" id="atr:18448952"/>
<dbReference type="OMA" id="MDETMSS"/>
<dbReference type="SMART" id="SM01332">
    <property type="entry name" value="Cyclin_C"/>
    <property type="match status" value="1"/>
</dbReference>
<dbReference type="GO" id="GO:0051301">
    <property type="term" value="P:cell division"/>
    <property type="evidence" value="ECO:0007669"/>
    <property type="project" value="UniProtKB-KW"/>
</dbReference>
<keyword evidence="2" id="KW-0132">Cell division</keyword>
<evidence type="ECO:0000313" key="9">
    <source>
        <dbReference type="EMBL" id="ERN20534.1"/>
    </source>
</evidence>
<dbReference type="GO" id="GO:0016538">
    <property type="term" value="F:cyclin-dependent protein serine/threonine kinase regulator activity"/>
    <property type="evidence" value="ECO:0000318"/>
    <property type="project" value="GO_Central"/>
</dbReference>
<dbReference type="GO" id="GO:0005737">
    <property type="term" value="C:cytoplasm"/>
    <property type="evidence" value="ECO:0000318"/>
    <property type="project" value="GO_Central"/>
</dbReference>
<dbReference type="GO" id="GO:0000307">
    <property type="term" value="C:cyclin-dependent protein kinase holoenzyme complex"/>
    <property type="evidence" value="ECO:0000318"/>
    <property type="project" value="GO_Central"/>
</dbReference>
<feature type="domain" description="Cyclin-like" evidence="7">
    <location>
        <begin position="270"/>
        <end position="354"/>
    </location>
</feature>
<evidence type="ECO:0000256" key="2">
    <source>
        <dbReference type="ARBA" id="ARBA00022618"/>
    </source>
</evidence>
<dbReference type="GO" id="GO:0005634">
    <property type="term" value="C:nucleus"/>
    <property type="evidence" value="ECO:0000318"/>
    <property type="project" value="GO_Central"/>
</dbReference>
<dbReference type="InterPro" id="IPR036915">
    <property type="entry name" value="Cyclin-like_sf"/>
</dbReference>
<dbReference type="Pfam" id="PF00134">
    <property type="entry name" value="Cyclin_N"/>
    <property type="match status" value="1"/>
</dbReference>
<dbReference type="InterPro" id="IPR046965">
    <property type="entry name" value="Cyclin_A/B-like"/>
</dbReference>
<dbReference type="PROSITE" id="PS00292">
    <property type="entry name" value="CYCLINS"/>
    <property type="match status" value="1"/>
</dbReference>
<dbReference type="GO" id="GO:0000082">
    <property type="term" value="P:G1/S transition of mitotic cell cycle"/>
    <property type="evidence" value="ECO:0000318"/>
    <property type="project" value="GO_Central"/>
</dbReference>
<evidence type="ECO:0000256" key="4">
    <source>
        <dbReference type="ARBA" id="ARBA00023306"/>
    </source>
</evidence>
<evidence type="ECO:0000256" key="6">
    <source>
        <dbReference type="SAM" id="MobiDB-lite"/>
    </source>
</evidence>